<gene>
    <name evidence="8" type="ORF">CWB96_20265</name>
    <name evidence="7" type="ORF">CWB97_18380</name>
</gene>
<dbReference type="PANTHER" id="PTHR38041:SF2">
    <property type="entry name" value="SECRETED CHORISMATE MUTASE"/>
    <property type="match status" value="1"/>
</dbReference>
<evidence type="ECO:0000313" key="9">
    <source>
        <dbReference type="Proteomes" id="UP000305730"/>
    </source>
</evidence>
<sequence length="175" mass="19838">MKKYILLLFLVTPFSGWSSTCATDIFGVINQRLSYMEDVALYKVNHQKAIEDIEREKTVIAASARSATLVGLDEKSITRFFSSQIAVAKAIQYRYKADLLSVKAHREPRDLNTHVRPLLIKLGNEINAKIANCLKAGNAFTEQQRVTFNETINLRYVSTADKANLFEALQKIRLK</sequence>
<dbReference type="InterPro" id="IPR051331">
    <property type="entry name" value="Chorismate_mutase-related"/>
</dbReference>
<evidence type="ECO:0000313" key="10">
    <source>
        <dbReference type="Proteomes" id="UP000307706"/>
    </source>
</evidence>
<evidence type="ECO:0000256" key="4">
    <source>
        <dbReference type="ARBA" id="ARBA00023235"/>
    </source>
</evidence>
<evidence type="ECO:0000256" key="2">
    <source>
        <dbReference type="ARBA" id="ARBA00012404"/>
    </source>
</evidence>
<feature type="domain" description="Chorismate mutase" evidence="6">
    <location>
        <begin position="1"/>
        <end position="96"/>
    </location>
</feature>
<dbReference type="InterPro" id="IPR036263">
    <property type="entry name" value="Chorismate_II_sf"/>
</dbReference>
<dbReference type="Pfam" id="PF01817">
    <property type="entry name" value="CM_2"/>
    <property type="match status" value="1"/>
</dbReference>
<comment type="pathway">
    <text evidence="1">Metabolic intermediate biosynthesis; prephenate biosynthesis; prephenate from chorismate: step 1/1.</text>
</comment>
<dbReference type="InterPro" id="IPR036979">
    <property type="entry name" value="CM_dom_sf"/>
</dbReference>
<name>A0A5S3XKY8_9GAMM</name>
<dbReference type="Proteomes" id="UP000307706">
    <property type="component" value="Unassembled WGS sequence"/>
</dbReference>
<reference evidence="8" key="3">
    <citation type="submission" date="2019-09" db="EMBL/GenBank/DDBJ databases">
        <title>Co-occurence of chitin degradation, pigmentation and bioactivity in marine Pseudoalteromonas.</title>
        <authorList>
            <person name="Sonnenschein E.C."/>
            <person name="Bech P.K."/>
        </authorList>
    </citation>
    <scope>NUCLEOTIDE SEQUENCE</scope>
    <source>
        <strain evidence="8">S2231</strain>
        <strain evidence="7">S2233</strain>
    </source>
</reference>
<proteinExistence type="predicted"/>
<dbReference type="Gene3D" id="1.20.59.10">
    <property type="entry name" value="Chorismate mutase"/>
    <property type="match status" value="1"/>
</dbReference>
<comment type="caution">
    <text evidence="8">The sequence shown here is derived from an EMBL/GenBank/DDBJ whole genome shotgun (WGS) entry which is preliminary data.</text>
</comment>
<dbReference type="Proteomes" id="UP000305730">
    <property type="component" value="Unassembled WGS sequence"/>
</dbReference>
<organism evidence="8 10">
    <name type="scientific">Pseudoalteromonas citrea</name>
    <dbReference type="NCBI Taxonomy" id="43655"/>
    <lineage>
        <taxon>Bacteria</taxon>
        <taxon>Pseudomonadati</taxon>
        <taxon>Pseudomonadota</taxon>
        <taxon>Gammaproteobacteria</taxon>
        <taxon>Alteromonadales</taxon>
        <taxon>Pseudoalteromonadaceae</taxon>
        <taxon>Pseudoalteromonas</taxon>
    </lineage>
</organism>
<keyword evidence="9" id="KW-1185">Reference proteome</keyword>
<dbReference type="SMART" id="SM00830">
    <property type="entry name" value="CM_2"/>
    <property type="match status" value="1"/>
</dbReference>
<reference evidence="9 10" key="2">
    <citation type="submission" date="2019-06" db="EMBL/GenBank/DDBJ databases">
        <title>Co-occurence of chitin degradation, pigmentation and bioactivity in marine Pseudoalteromonas.</title>
        <authorList>
            <person name="Sonnenschein E.C."/>
            <person name="Bech P.K."/>
        </authorList>
    </citation>
    <scope>NUCLEOTIDE SEQUENCE [LARGE SCALE GENOMIC DNA]</scope>
    <source>
        <strain evidence="10">S2231</strain>
        <strain evidence="9">S2233</strain>
    </source>
</reference>
<dbReference type="AlphaFoldDB" id="A0A5S3XKY8"/>
<dbReference type="EC" id="5.4.99.5" evidence="2"/>
<dbReference type="InterPro" id="IPR008240">
    <property type="entry name" value="Chorismate_mutase_periplasmic"/>
</dbReference>
<dbReference type="EMBL" id="PNCL01000139">
    <property type="protein sequence ID" value="TMP53918.1"/>
    <property type="molecule type" value="Genomic_DNA"/>
</dbReference>
<dbReference type="RefSeq" id="WP_138598120.1">
    <property type="nucleotide sequence ID" value="NZ_PNCK01000077.1"/>
</dbReference>
<dbReference type="GO" id="GO:0046417">
    <property type="term" value="P:chorismate metabolic process"/>
    <property type="evidence" value="ECO:0007669"/>
    <property type="project" value="InterPro"/>
</dbReference>
<dbReference type="UniPathway" id="UPA00120">
    <property type="reaction ID" value="UER00203"/>
</dbReference>
<dbReference type="PROSITE" id="PS51168">
    <property type="entry name" value="CHORISMATE_MUT_2"/>
    <property type="match status" value="1"/>
</dbReference>
<evidence type="ECO:0000313" key="8">
    <source>
        <dbReference type="EMBL" id="TMP53918.1"/>
    </source>
</evidence>
<dbReference type="EMBL" id="PNCK01000077">
    <property type="protein sequence ID" value="TMP40449.1"/>
    <property type="molecule type" value="Genomic_DNA"/>
</dbReference>
<dbReference type="NCBIfam" id="TIGR01806">
    <property type="entry name" value="CM_mono2"/>
    <property type="match status" value="1"/>
</dbReference>
<dbReference type="InterPro" id="IPR002701">
    <property type="entry name" value="CM_II_prokaryot"/>
</dbReference>
<keyword evidence="3 5" id="KW-0732">Signal</keyword>
<dbReference type="PANTHER" id="PTHR38041">
    <property type="entry name" value="CHORISMATE MUTASE"/>
    <property type="match status" value="1"/>
</dbReference>
<dbReference type="GO" id="GO:0009697">
    <property type="term" value="P:salicylic acid biosynthetic process"/>
    <property type="evidence" value="ECO:0007669"/>
    <property type="project" value="TreeGrafter"/>
</dbReference>
<evidence type="ECO:0000256" key="3">
    <source>
        <dbReference type="ARBA" id="ARBA00022729"/>
    </source>
</evidence>
<evidence type="ECO:0000313" key="7">
    <source>
        <dbReference type="EMBL" id="TMP40449.1"/>
    </source>
</evidence>
<accession>A0A5S3XKY8</accession>
<dbReference type="GO" id="GO:0004106">
    <property type="term" value="F:chorismate mutase activity"/>
    <property type="evidence" value="ECO:0007669"/>
    <property type="project" value="UniProtKB-EC"/>
</dbReference>
<dbReference type="OrthoDB" id="8445094at2"/>
<feature type="chain" id="PRO_5024329868" description="chorismate mutase" evidence="5">
    <location>
        <begin position="23"/>
        <end position="175"/>
    </location>
</feature>
<evidence type="ECO:0000259" key="6">
    <source>
        <dbReference type="PROSITE" id="PS51168"/>
    </source>
</evidence>
<dbReference type="SUPFAM" id="SSF48600">
    <property type="entry name" value="Chorismate mutase II"/>
    <property type="match status" value="1"/>
</dbReference>
<evidence type="ECO:0000256" key="5">
    <source>
        <dbReference type="SAM" id="SignalP"/>
    </source>
</evidence>
<protein>
    <recommendedName>
        <fullName evidence="2">chorismate mutase</fullName>
        <ecNumber evidence="2">5.4.99.5</ecNumber>
    </recommendedName>
</protein>
<feature type="signal peptide" evidence="5">
    <location>
        <begin position="1"/>
        <end position="22"/>
    </location>
</feature>
<reference evidence="9 10" key="1">
    <citation type="submission" date="2017-12" db="EMBL/GenBank/DDBJ databases">
        <authorList>
            <person name="Paulsen S."/>
            <person name="Gram L.K."/>
        </authorList>
    </citation>
    <scope>NUCLEOTIDE SEQUENCE [LARGE SCALE GENOMIC DNA]</scope>
    <source>
        <strain evidence="8 10">S2231</strain>
        <strain evidence="7 9">S2233</strain>
    </source>
</reference>
<evidence type="ECO:0000256" key="1">
    <source>
        <dbReference type="ARBA" id="ARBA00004817"/>
    </source>
</evidence>
<keyword evidence="4" id="KW-0413">Isomerase</keyword>